<evidence type="ECO:0000256" key="1">
    <source>
        <dbReference type="ARBA" id="ARBA00023015"/>
    </source>
</evidence>
<dbReference type="PANTHER" id="PTHR43537">
    <property type="entry name" value="TRANSCRIPTIONAL REGULATOR, GNTR FAMILY"/>
    <property type="match status" value="1"/>
</dbReference>
<protein>
    <submittedName>
        <fullName evidence="5">Transcriptional regulator</fullName>
    </submittedName>
</protein>
<dbReference type="SMART" id="SM00345">
    <property type="entry name" value="HTH_GNTR"/>
    <property type="match status" value="1"/>
</dbReference>
<dbReference type="InterPro" id="IPR000524">
    <property type="entry name" value="Tscrpt_reg_HTH_GntR"/>
</dbReference>
<dbReference type="PROSITE" id="PS50949">
    <property type="entry name" value="HTH_GNTR"/>
    <property type="match status" value="1"/>
</dbReference>
<feature type="domain" description="HTH gntR-type" evidence="4">
    <location>
        <begin position="10"/>
        <end position="77"/>
    </location>
</feature>
<dbReference type="InterPro" id="IPR011711">
    <property type="entry name" value="GntR_C"/>
</dbReference>
<gene>
    <name evidence="5" type="ORF">SporoS204_07735</name>
</gene>
<dbReference type="PANTHER" id="PTHR43537:SF24">
    <property type="entry name" value="GLUCONATE OPERON TRANSCRIPTIONAL REPRESSOR"/>
    <property type="match status" value="1"/>
</dbReference>
<dbReference type="PRINTS" id="PR00035">
    <property type="entry name" value="HTHGNTR"/>
</dbReference>
<dbReference type="Gene3D" id="1.10.10.10">
    <property type="entry name" value="Winged helix-like DNA-binding domain superfamily/Winged helix DNA-binding domain"/>
    <property type="match status" value="1"/>
</dbReference>
<dbReference type="CDD" id="cd07377">
    <property type="entry name" value="WHTH_GntR"/>
    <property type="match status" value="1"/>
</dbReference>
<keyword evidence="2" id="KW-0238">DNA-binding</keyword>
<dbReference type="EMBL" id="CP015108">
    <property type="protein sequence ID" value="ARF14043.1"/>
    <property type="molecule type" value="Genomic_DNA"/>
</dbReference>
<dbReference type="InterPro" id="IPR036388">
    <property type="entry name" value="WH-like_DNA-bd_sf"/>
</dbReference>
<evidence type="ECO:0000259" key="4">
    <source>
        <dbReference type="PROSITE" id="PS50949"/>
    </source>
</evidence>
<name>A0ABM6JV84_SPOUR</name>
<proteinExistence type="predicted"/>
<dbReference type="Pfam" id="PF00392">
    <property type="entry name" value="GntR"/>
    <property type="match status" value="1"/>
</dbReference>
<dbReference type="InterPro" id="IPR036390">
    <property type="entry name" value="WH_DNA-bd_sf"/>
</dbReference>
<evidence type="ECO:0000313" key="6">
    <source>
        <dbReference type="Proteomes" id="UP000192486"/>
    </source>
</evidence>
<evidence type="ECO:0000256" key="2">
    <source>
        <dbReference type="ARBA" id="ARBA00023125"/>
    </source>
</evidence>
<dbReference type="SMART" id="SM00895">
    <property type="entry name" value="FCD"/>
    <property type="match status" value="1"/>
</dbReference>
<dbReference type="Proteomes" id="UP000192486">
    <property type="component" value="Chromosome"/>
</dbReference>
<dbReference type="Pfam" id="PF07729">
    <property type="entry name" value="FCD"/>
    <property type="match status" value="1"/>
</dbReference>
<keyword evidence="3" id="KW-0804">Transcription</keyword>
<evidence type="ECO:0000256" key="3">
    <source>
        <dbReference type="ARBA" id="ARBA00023163"/>
    </source>
</evidence>
<dbReference type="RefSeq" id="WP_029054816.1">
    <property type="nucleotide sequence ID" value="NZ_CP015108.1"/>
</dbReference>
<sequence length="219" mass="25005">MDSNVRIKRIFMRDEAYEILQNWIIIGKLAPGAILRDQELSDLLGISRTPIREALLRLERDGLVVTKANRSTSVSQVDYQEAANVYPIVATLECLAAEQAFHHISNEVIQEMEELNHHFIDKLQSGNKVAAFQIDNEFHQKLVSMSNNPELINLLINLKIKVQRLEVHYFGQVSNGEKSIDEHKAIIEALKNKDQKKILDAIEANWKNSLARIIEINTV</sequence>
<dbReference type="SUPFAM" id="SSF46785">
    <property type="entry name" value="Winged helix' DNA-binding domain"/>
    <property type="match status" value="1"/>
</dbReference>
<dbReference type="Gene3D" id="1.20.120.530">
    <property type="entry name" value="GntR ligand-binding domain-like"/>
    <property type="match status" value="1"/>
</dbReference>
<organism evidence="5 6">
    <name type="scientific">Sporosarcina ureae</name>
    <dbReference type="NCBI Taxonomy" id="1571"/>
    <lineage>
        <taxon>Bacteria</taxon>
        <taxon>Bacillati</taxon>
        <taxon>Bacillota</taxon>
        <taxon>Bacilli</taxon>
        <taxon>Bacillales</taxon>
        <taxon>Caryophanaceae</taxon>
        <taxon>Sporosarcina</taxon>
    </lineage>
</organism>
<dbReference type="SUPFAM" id="SSF48008">
    <property type="entry name" value="GntR ligand-binding domain-like"/>
    <property type="match status" value="1"/>
</dbReference>
<accession>A0ABM6JV84</accession>
<keyword evidence="6" id="KW-1185">Reference proteome</keyword>
<evidence type="ECO:0000313" key="5">
    <source>
        <dbReference type="EMBL" id="ARF14043.1"/>
    </source>
</evidence>
<reference evidence="5 6" key="1">
    <citation type="submission" date="2016-04" db="EMBL/GenBank/DDBJ databases">
        <title>Comparative Genomics and Epigenetics of Sporosarcina ureae.</title>
        <authorList>
            <person name="Oliver A.S."/>
            <person name="Cooper K.K."/>
        </authorList>
    </citation>
    <scope>NUCLEOTIDE SEQUENCE [LARGE SCALE GENOMIC DNA]</scope>
    <source>
        <strain evidence="5 6">S204</strain>
    </source>
</reference>
<keyword evidence="1" id="KW-0805">Transcription regulation</keyword>
<dbReference type="InterPro" id="IPR008920">
    <property type="entry name" value="TF_FadR/GntR_C"/>
</dbReference>